<dbReference type="Gene3D" id="3.30.830.10">
    <property type="entry name" value="Metalloenzyme, LuxS/M16 peptidase-like"/>
    <property type="match status" value="1"/>
</dbReference>
<proteinExistence type="predicted"/>
<dbReference type="InterPro" id="IPR007863">
    <property type="entry name" value="Peptidase_M16_C"/>
</dbReference>
<feature type="domain" description="Peptidase M16 C-terminal" evidence="1">
    <location>
        <begin position="1"/>
        <end position="117"/>
    </location>
</feature>
<evidence type="ECO:0000313" key="2">
    <source>
        <dbReference type="EMBL" id="NJW55347.1"/>
    </source>
</evidence>
<evidence type="ECO:0000313" key="3">
    <source>
        <dbReference type="Proteomes" id="UP000703674"/>
    </source>
</evidence>
<name>A0ABX1D4G7_9FLAO</name>
<reference evidence="2 3" key="1">
    <citation type="submission" date="2020-03" db="EMBL/GenBank/DDBJ databases">
        <title>Salinimicrobium sp. nov, isolated from SCS.</title>
        <authorList>
            <person name="Cao W.R."/>
        </authorList>
    </citation>
    <scope>NUCLEOTIDE SEQUENCE [LARGE SCALE GENOMIC DNA]</scope>
    <source>
        <strain evidence="3">J15B91</strain>
    </source>
</reference>
<organism evidence="2 3">
    <name type="scientific">Salinimicrobium oceani</name>
    <dbReference type="NCBI Taxonomy" id="2722702"/>
    <lineage>
        <taxon>Bacteria</taxon>
        <taxon>Pseudomonadati</taxon>
        <taxon>Bacteroidota</taxon>
        <taxon>Flavobacteriia</taxon>
        <taxon>Flavobacteriales</taxon>
        <taxon>Flavobacteriaceae</taxon>
        <taxon>Salinimicrobium</taxon>
    </lineage>
</organism>
<accession>A0ABX1D4G7</accession>
<feature type="non-terminal residue" evidence="2">
    <location>
        <position position="121"/>
    </location>
</feature>
<protein>
    <submittedName>
        <fullName evidence="2">Insulinase family protein</fullName>
    </submittedName>
</protein>
<dbReference type="RefSeq" id="WP_168139896.1">
    <property type="nucleotide sequence ID" value="NZ_JAAVJR010001058.1"/>
</dbReference>
<dbReference type="EMBL" id="JAAVJR010001058">
    <property type="protein sequence ID" value="NJW55347.1"/>
    <property type="molecule type" value="Genomic_DNA"/>
</dbReference>
<keyword evidence="3" id="KW-1185">Reference proteome</keyword>
<comment type="caution">
    <text evidence="2">The sequence shown here is derived from an EMBL/GenBank/DDBJ whole genome shotgun (WGS) entry which is preliminary data.</text>
</comment>
<feature type="non-terminal residue" evidence="2">
    <location>
        <position position="1"/>
    </location>
</feature>
<dbReference type="Proteomes" id="UP000703674">
    <property type="component" value="Unassembled WGS sequence"/>
</dbReference>
<dbReference type="SUPFAM" id="SSF63411">
    <property type="entry name" value="LuxS/MPP-like metallohydrolase"/>
    <property type="match status" value="1"/>
</dbReference>
<sequence length="121" mass="14017">VAGDFEKDQAKEWVEKYFGEIKKGPAIPELEKRPANLQETKKLYYEDNFARLPELTYAWPTVPSYHKDAYALEVLATYLADGKNAPFYKELVAEQKLTPNVQMYNYTSELAGQLMLQIRAY</sequence>
<dbReference type="Pfam" id="PF05193">
    <property type="entry name" value="Peptidase_M16_C"/>
    <property type="match status" value="1"/>
</dbReference>
<evidence type="ECO:0000259" key="1">
    <source>
        <dbReference type="Pfam" id="PF05193"/>
    </source>
</evidence>
<dbReference type="InterPro" id="IPR011249">
    <property type="entry name" value="Metalloenz_LuxS/M16"/>
</dbReference>
<gene>
    <name evidence="2" type="ORF">HC175_20755</name>
</gene>